<evidence type="ECO:0000256" key="10">
    <source>
        <dbReference type="ARBA" id="ARBA00022984"/>
    </source>
</evidence>
<keyword evidence="6" id="KW-0645">Protease</keyword>
<keyword evidence="8" id="KW-0378">Hydrolase</keyword>
<dbReference type="KEGG" id="lbt:AYR52_00450"/>
<keyword evidence="7" id="KW-0732">Signal</keyword>
<dbReference type="GO" id="GO:0071555">
    <property type="term" value="P:cell wall organization"/>
    <property type="evidence" value="ECO:0007669"/>
    <property type="project" value="UniProtKB-KW"/>
</dbReference>
<dbReference type="InterPro" id="IPR018044">
    <property type="entry name" value="Peptidase_S11"/>
</dbReference>
<evidence type="ECO:0000256" key="8">
    <source>
        <dbReference type="ARBA" id="ARBA00022801"/>
    </source>
</evidence>
<dbReference type="SUPFAM" id="SSF69189">
    <property type="entry name" value="Penicillin-binding protein associated domain"/>
    <property type="match status" value="1"/>
</dbReference>
<organism evidence="14 15">
    <name type="scientific">Loigolactobacillus backii</name>
    <dbReference type="NCBI Taxonomy" id="375175"/>
    <lineage>
        <taxon>Bacteria</taxon>
        <taxon>Bacillati</taxon>
        <taxon>Bacillota</taxon>
        <taxon>Bacilli</taxon>
        <taxon>Lactobacillales</taxon>
        <taxon>Lactobacillaceae</taxon>
        <taxon>Loigolactobacillus</taxon>
    </lineage>
</organism>
<evidence type="ECO:0000256" key="9">
    <source>
        <dbReference type="ARBA" id="ARBA00022960"/>
    </source>
</evidence>
<dbReference type="PRINTS" id="PR00725">
    <property type="entry name" value="DADACBPTASE1"/>
</dbReference>
<evidence type="ECO:0000313" key="14">
    <source>
        <dbReference type="EMBL" id="ANK61469.1"/>
    </source>
</evidence>
<accession>A0A192GY79</accession>
<evidence type="ECO:0000256" key="6">
    <source>
        <dbReference type="ARBA" id="ARBA00022670"/>
    </source>
</evidence>
<reference evidence="14 15" key="1">
    <citation type="submission" date="2016-03" db="EMBL/GenBank/DDBJ databases">
        <title>Pediococcus and Lactobacillus from brewery environment - whole genome sequencing and assembly.</title>
        <authorList>
            <person name="Behr J."/>
            <person name="Geissler A.J."/>
            <person name="Vogel R.F."/>
        </authorList>
    </citation>
    <scope>NUCLEOTIDE SEQUENCE [LARGE SCALE GENOMIC DNA]</scope>
    <source>
        <strain evidence="14 15">TMW 1.1989</strain>
    </source>
</reference>
<dbReference type="GO" id="GO:0008360">
    <property type="term" value="P:regulation of cell shape"/>
    <property type="evidence" value="ECO:0007669"/>
    <property type="project" value="UniProtKB-KW"/>
</dbReference>
<keyword evidence="9" id="KW-0133">Cell shape</keyword>
<dbReference type="STRING" id="375175.AYR53_01050"/>
<comment type="similarity">
    <text evidence="3 13">Belongs to the peptidase S11 family.</text>
</comment>
<dbReference type="UniPathway" id="UPA00219"/>
<keyword evidence="5 14" id="KW-0121">Carboxypeptidase</keyword>
<comment type="catalytic activity">
    <reaction evidence="12">
        <text>Preferential cleavage: (Ac)2-L-Lys-D-Ala-|-D-Ala. Also transpeptidation of peptidyl-alanyl moieties that are N-acyl substituents of D-alanine.</text>
        <dbReference type="EC" id="3.4.16.4"/>
    </reaction>
</comment>
<dbReference type="EC" id="3.4.16.4" evidence="4"/>
<comment type="pathway">
    <text evidence="2">Cell wall biogenesis; peptidoglycan biosynthesis.</text>
</comment>
<evidence type="ECO:0000256" key="11">
    <source>
        <dbReference type="ARBA" id="ARBA00023316"/>
    </source>
</evidence>
<gene>
    <name evidence="14" type="ORF">AYR53_01050</name>
</gene>
<evidence type="ECO:0000256" key="3">
    <source>
        <dbReference type="ARBA" id="ARBA00007164"/>
    </source>
</evidence>
<evidence type="ECO:0000256" key="13">
    <source>
        <dbReference type="RuleBase" id="RU004016"/>
    </source>
</evidence>
<dbReference type="EMBL" id="CP014873">
    <property type="protein sequence ID" value="ANK61469.1"/>
    <property type="molecule type" value="Genomic_DNA"/>
</dbReference>
<dbReference type="InterPro" id="IPR015956">
    <property type="entry name" value="Peniciliin-bd_prot_C_sf"/>
</dbReference>
<dbReference type="InterPro" id="IPR037167">
    <property type="entry name" value="Peptidase_S11_C_sf"/>
</dbReference>
<evidence type="ECO:0000256" key="12">
    <source>
        <dbReference type="ARBA" id="ARBA00034000"/>
    </source>
</evidence>
<dbReference type="GO" id="GO:0009002">
    <property type="term" value="F:serine-type D-Ala-D-Ala carboxypeptidase activity"/>
    <property type="evidence" value="ECO:0007669"/>
    <property type="project" value="UniProtKB-EC"/>
</dbReference>
<comment type="function">
    <text evidence="1">Removes C-terminal D-alanyl residues from sugar-peptide cell wall precursors.</text>
</comment>
<dbReference type="PANTHER" id="PTHR21581">
    <property type="entry name" value="D-ALANYL-D-ALANINE CARBOXYPEPTIDASE"/>
    <property type="match status" value="1"/>
</dbReference>
<evidence type="ECO:0000313" key="15">
    <source>
        <dbReference type="Proteomes" id="UP000078582"/>
    </source>
</evidence>
<dbReference type="InterPro" id="IPR012338">
    <property type="entry name" value="Beta-lactam/transpept-like"/>
</dbReference>
<evidence type="ECO:0000256" key="5">
    <source>
        <dbReference type="ARBA" id="ARBA00022645"/>
    </source>
</evidence>
<dbReference type="InterPro" id="IPR012907">
    <property type="entry name" value="Peptidase_S11_C"/>
</dbReference>
<name>A0A192GY79_9LACO</name>
<proteinExistence type="inferred from homology"/>
<evidence type="ECO:0000256" key="7">
    <source>
        <dbReference type="ARBA" id="ARBA00022729"/>
    </source>
</evidence>
<protein>
    <recommendedName>
        <fullName evidence="4">serine-type D-Ala-D-Ala carboxypeptidase</fullName>
        <ecNumber evidence="4">3.4.16.4</ecNumber>
    </recommendedName>
</protein>
<keyword evidence="15" id="KW-1185">Reference proteome</keyword>
<dbReference type="GO" id="GO:0009252">
    <property type="term" value="P:peptidoglycan biosynthetic process"/>
    <property type="evidence" value="ECO:0007669"/>
    <property type="project" value="UniProtKB-UniPathway"/>
</dbReference>
<evidence type="ECO:0000256" key="1">
    <source>
        <dbReference type="ARBA" id="ARBA00003217"/>
    </source>
</evidence>
<evidence type="ECO:0000256" key="4">
    <source>
        <dbReference type="ARBA" id="ARBA00012448"/>
    </source>
</evidence>
<dbReference type="Gene3D" id="3.40.710.10">
    <property type="entry name" value="DD-peptidase/beta-lactamase superfamily"/>
    <property type="match status" value="1"/>
</dbReference>
<dbReference type="SUPFAM" id="SSF56601">
    <property type="entry name" value="beta-lactamase/transpeptidase-like"/>
    <property type="match status" value="1"/>
</dbReference>
<dbReference type="Proteomes" id="UP000078582">
    <property type="component" value="Chromosome"/>
</dbReference>
<evidence type="ECO:0000256" key="2">
    <source>
        <dbReference type="ARBA" id="ARBA00004752"/>
    </source>
</evidence>
<dbReference type="Pfam" id="PF07943">
    <property type="entry name" value="PBP5_C"/>
    <property type="match status" value="1"/>
</dbReference>
<dbReference type="GO" id="GO:0006508">
    <property type="term" value="P:proteolysis"/>
    <property type="evidence" value="ECO:0007669"/>
    <property type="project" value="UniProtKB-KW"/>
</dbReference>
<dbReference type="Gene3D" id="2.60.410.10">
    <property type="entry name" value="D-Ala-D-Ala carboxypeptidase, C-terminal domain"/>
    <property type="match status" value="1"/>
</dbReference>
<dbReference type="SMART" id="SM00936">
    <property type="entry name" value="PBP5_C"/>
    <property type="match status" value="1"/>
</dbReference>
<dbReference type="AlphaFoldDB" id="A0A192GY79"/>
<dbReference type="OrthoDB" id="9791132at2"/>
<dbReference type="Pfam" id="PF00768">
    <property type="entry name" value="Peptidase_S11"/>
    <property type="match status" value="1"/>
</dbReference>
<keyword evidence="10" id="KW-0573">Peptidoglycan synthesis</keyword>
<dbReference type="PANTHER" id="PTHR21581:SF11">
    <property type="entry name" value="D-ALANYL-D-ALANINE CARBOXYPEPTIDASE DACA"/>
    <property type="match status" value="1"/>
</dbReference>
<sequence>MVKKIVSRIIVILTLSLLGVATVSQPSAAATQGQLLDAKAGIAVDASSGQILYQQNAKQVLPIGSMTKMVLIYLTLQAIKEGKLTWNTEVPVDQLAYRLTQDKDLTNVPLEENGHYTVGSLYQAALVASANSAAVLLGNAVAGSQTGAVNQMRTLLKRWGIEDAKIVNTSGLNNSYLGDDRYPNSASTAENEMSAADVAIVAQHLMADYPEVLETTKQRSLPFQVKSGTTTTMKTWNAMLPGESAAVSDLPVDGLKTGTTDLAGECFAGTVSKNGNRIITVVMHANQAEKDKNARFTETAKLMHEVFNTQTKQTWLPKGAQVNQLKTLAVPNGKNTAVKIGTKQALTFWAPTAATSNQIKLSYQLTKAAAKKQLTVPVKAQQKVGTATVQSNNYLPGYSVPKVTLVTQTSVAKATFGQQVSRFFQNIF</sequence>
<keyword evidence="11" id="KW-0961">Cell wall biogenesis/degradation</keyword>
<dbReference type="InterPro" id="IPR001967">
    <property type="entry name" value="Peptidase_S11_N"/>
</dbReference>